<gene>
    <name evidence="3" type="ORF">HAQ05_09580</name>
</gene>
<feature type="signal peptide" evidence="2">
    <location>
        <begin position="1"/>
        <end position="24"/>
    </location>
</feature>
<sequence length="113" mass="10507">MKTTRLSSLCLTALLGLSSAGAFADASTGPTNPTSKGDTPGAVSTPPGTGNPAGAATDPAPGNGTSDGLKPQTGGNPEGSSMGGDTTRPLNGVNGIQKGGTGSEGGKGGGASH</sequence>
<evidence type="ECO:0008006" key="5">
    <source>
        <dbReference type="Google" id="ProtNLM"/>
    </source>
</evidence>
<keyword evidence="4" id="KW-1185">Reference proteome</keyword>
<organism evidence="3 4">
    <name type="scientific">Pseudomonas typographi</name>
    <dbReference type="NCBI Taxonomy" id="2715964"/>
    <lineage>
        <taxon>Bacteria</taxon>
        <taxon>Pseudomonadati</taxon>
        <taxon>Pseudomonadota</taxon>
        <taxon>Gammaproteobacteria</taxon>
        <taxon>Pseudomonadales</taxon>
        <taxon>Pseudomonadaceae</taxon>
        <taxon>Pseudomonas</taxon>
    </lineage>
</organism>
<feature type="compositionally biased region" description="Polar residues" evidence="1">
    <location>
        <begin position="28"/>
        <end position="37"/>
    </location>
</feature>
<evidence type="ECO:0000313" key="3">
    <source>
        <dbReference type="EMBL" id="MBD1598955.1"/>
    </source>
</evidence>
<evidence type="ECO:0000256" key="2">
    <source>
        <dbReference type="SAM" id="SignalP"/>
    </source>
</evidence>
<feature type="compositionally biased region" description="Gly residues" evidence="1">
    <location>
        <begin position="97"/>
        <end position="113"/>
    </location>
</feature>
<accession>A0ABR7Z0H7</accession>
<feature type="chain" id="PRO_5045046678" description="Lipoprotein" evidence="2">
    <location>
        <begin position="25"/>
        <end position="113"/>
    </location>
</feature>
<reference evidence="3 4" key="1">
    <citation type="journal article" date="2020" name="Insects">
        <title>Bacteria Belonging to Pseudomonas typographi sp. nov. from the Bark Beetle Ips typographus Have Genomic Potential to Aid in the Host Ecology.</title>
        <authorList>
            <person name="Peral-Aranega E."/>
            <person name="Saati-Santamaria Z."/>
            <person name="Kolarik M."/>
            <person name="Rivas R."/>
            <person name="Garcia-Fraile P."/>
        </authorList>
    </citation>
    <scope>NUCLEOTIDE SEQUENCE [LARGE SCALE GENOMIC DNA]</scope>
    <source>
        <strain evidence="3 4">CA3A</strain>
    </source>
</reference>
<keyword evidence="2" id="KW-0732">Signal</keyword>
<evidence type="ECO:0000313" key="4">
    <source>
        <dbReference type="Proteomes" id="UP000805841"/>
    </source>
</evidence>
<feature type="region of interest" description="Disordered" evidence="1">
    <location>
        <begin position="22"/>
        <end position="113"/>
    </location>
</feature>
<evidence type="ECO:0000256" key="1">
    <source>
        <dbReference type="SAM" id="MobiDB-lite"/>
    </source>
</evidence>
<proteinExistence type="predicted"/>
<dbReference type="Proteomes" id="UP000805841">
    <property type="component" value="Unassembled WGS sequence"/>
</dbReference>
<dbReference type="EMBL" id="JAAOCA010000009">
    <property type="protein sequence ID" value="MBD1598955.1"/>
    <property type="molecule type" value="Genomic_DNA"/>
</dbReference>
<dbReference type="RefSeq" id="WP_190419783.1">
    <property type="nucleotide sequence ID" value="NZ_JAAOCA010000009.1"/>
</dbReference>
<protein>
    <recommendedName>
        <fullName evidence="5">Lipoprotein</fullName>
    </recommendedName>
</protein>
<name>A0ABR7Z0H7_9PSED</name>
<comment type="caution">
    <text evidence="3">The sequence shown here is derived from an EMBL/GenBank/DDBJ whole genome shotgun (WGS) entry which is preliminary data.</text>
</comment>